<keyword evidence="1" id="KW-0812">Transmembrane</keyword>
<proteinExistence type="predicted"/>
<reference evidence="2 3" key="1">
    <citation type="journal article" date="2023" name="Sci. Data">
        <title>Genome assembly of the Korean intertidal mud-creeper Batillaria attramentaria.</title>
        <authorList>
            <person name="Patra A.K."/>
            <person name="Ho P.T."/>
            <person name="Jun S."/>
            <person name="Lee S.J."/>
            <person name="Kim Y."/>
            <person name="Won Y.J."/>
        </authorList>
    </citation>
    <scope>NUCLEOTIDE SEQUENCE [LARGE SCALE GENOMIC DNA]</scope>
    <source>
        <strain evidence="2">Wonlab-2016</strain>
    </source>
</reference>
<keyword evidence="3" id="KW-1185">Reference proteome</keyword>
<keyword evidence="1" id="KW-0472">Membrane</keyword>
<gene>
    <name evidence="2" type="ORF">BaRGS_00033291</name>
</gene>
<sequence length="59" mass="6357">MADTAGAAITTFYCSLLRLAKSSHYLAAALSVLDLLASRLFVSVFGGAFRFRDYQGGHQ</sequence>
<protein>
    <submittedName>
        <fullName evidence="2">Uncharacterized protein</fullName>
    </submittedName>
</protein>
<dbReference type="EMBL" id="JACVVK020000405">
    <property type="protein sequence ID" value="KAK7475472.1"/>
    <property type="molecule type" value="Genomic_DNA"/>
</dbReference>
<name>A0ABD0JLY3_9CAEN</name>
<comment type="caution">
    <text evidence="2">The sequence shown here is derived from an EMBL/GenBank/DDBJ whole genome shotgun (WGS) entry which is preliminary data.</text>
</comment>
<organism evidence="2 3">
    <name type="scientific">Batillaria attramentaria</name>
    <dbReference type="NCBI Taxonomy" id="370345"/>
    <lineage>
        <taxon>Eukaryota</taxon>
        <taxon>Metazoa</taxon>
        <taxon>Spiralia</taxon>
        <taxon>Lophotrochozoa</taxon>
        <taxon>Mollusca</taxon>
        <taxon>Gastropoda</taxon>
        <taxon>Caenogastropoda</taxon>
        <taxon>Sorbeoconcha</taxon>
        <taxon>Cerithioidea</taxon>
        <taxon>Batillariidae</taxon>
        <taxon>Batillaria</taxon>
    </lineage>
</organism>
<dbReference type="Proteomes" id="UP001519460">
    <property type="component" value="Unassembled WGS sequence"/>
</dbReference>
<dbReference type="AlphaFoldDB" id="A0ABD0JLY3"/>
<evidence type="ECO:0000256" key="1">
    <source>
        <dbReference type="SAM" id="Phobius"/>
    </source>
</evidence>
<evidence type="ECO:0000313" key="3">
    <source>
        <dbReference type="Proteomes" id="UP001519460"/>
    </source>
</evidence>
<keyword evidence="1" id="KW-1133">Transmembrane helix</keyword>
<accession>A0ABD0JLY3</accession>
<evidence type="ECO:0000313" key="2">
    <source>
        <dbReference type="EMBL" id="KAK7475472.1"/>
    </source>
</evidence>
<feature type="non-terminal residue" evidence="2">
    <location>
        <position position="59"/>
    </location>
</feature>
<feature type="transmembrane region" description="Helical" evidence="1">
    <location>
        <begin position="25"/>
        <end position="49"/>
    </location>
</feature>